<keyword evidence="13" id="KW-1185">Reference proteome</keyword>
<evidence type="ECO:0000256" key="6">
    <source>
        <dbReference type="ARBA" id="ARBA00023069"/>
    </source>
</evidence>
<evidence type="ECO:0000256" key="7">
    <source>
        <dbReference type="ARBA" id="ARBA00023175"/>
    </source>
</evidence>
<comment type="subunit">
    <text evidence="11">Cytoplasmic dynein consists of two catalytic heavy chains (HCs) and a number of non-catalytic subunits which present intermediate chains (ICs), light intermediate chains (LICs) and light chains (LCs).</text>
</comment>
<comment type="subunit">
    <text evidence="2">Consists of at least two heavy chains and a number of intermediate and light chains.</text>
</comment>
<dbReference type="PANTHER" id="PTHR11886">
    <property type="entry name" value="DYNEIN LIGHT CHAIN"/>
    <property type="match status" value="1"/>
</dbReference>
<keyword evidence="4 11" id="KW-0493">Microtubule</keyword>
<dbReference type="GO" id="GO:0005874">
    <property type="term" value="C:microtubule"/>
    <property type="evidence" value="ECO:0007669"/>
    <property type="project" value="UniProtKB-KW"/>
</dbReference>
<dbReference type="SMART" id="SM01375">
    <property type="entry name" value="Dynein_light"/>
    <property type="match status" value="1"/>
</dbReference>
<gene>
    <name evidence="12" type="ORF">M427DRAFT_152658</name>
</gene>
<evidence type="ECO:0000256" key="5">
    <source>
        <dbReference type="ARBA" id="ARBA00023017"/>
    </source>
</evidence>
<keyword evidence="7 11" id="KW-0505">Motor protein</keyword>
<comment type="function">
    <text evidence="10">Force generating protein of respiratory cilia. Produces force towards the minus ends of microtubules. Dynein has ATPase activity.</text>
</comment>
<evidence type="ECO:0000256" key="1">
    <source>
        <dbReference type="ARBA" id="ARBA00004430"/>
    </source>
</evidence>
<dbReference type="InterPro" id="IPR001372">
    <property type="entry name" value="Dynein_light_chain_typ-1/2"/>
</dbReference>
<dbReference type="Proteomes" id="UP000070544">
    <property type="component" value="Unassembled WGS sequence"/>
</dbReference>
<dbReference type="OMA" id="CDMTDEM"/>
<keyword evidence="5 11" id="KW-0243">Dynein</keyword>
<dbReference type="PANTHER" id="PTHR11886:SF2">
    <property type="entry name" value="DYNEIN AXONEMAL LIGHT CHAIN 4"/>
    <property type="match status" value="1"/>
</dbReference>
<reference evidence="12 13" key="1">
    <citation type="journal article" date="2015" name="Genome Biol. Evol.">
        <title>Phylogenomic analyses indicate that early fungi evolved digesting cell walls of algal ancestors of land plants.</title>
        <authorList>
            <person name="Chang Y."/>
            <person name="Wang S."/>
            <person name="Sekimoto S."/>
            <person name="Aerts A.L."/>
            <person name="Choi C."/>
            <person name="Clum A."/>
            <person name="LaButti K.M."/>
            <person name="Lindquist E.A."/>
            <person name="Yee Ngan C."/>
            <person name="Ohm R.A."/>
            <person name="Salamov A.A."/>
            <person name="Grigoriev I.V."/>
            <person name="Spatafora J.W."/>
            <person name="Berbee M.L."/>
        </authorList>
    </citation>
    <scope>NUCLEOTIDE SEQUENCE [LARGE SCALE GENOMIC DNA]</scope>
    <source>
        <strain evidence="12 13">JEL478</strain>
    </source>
</reference>
<dbReference type="Gene3D" id="3.30.740.10">
    <property type="entry name" value="Protein Inhibitor Of Neuronal Nitric Oxide Synthase"/>
    <property type="match status" value="1"/>
</dbReference>
<name>A0A139AQY9_GONPJ</name>
<dbReference type="GO" id="GO:0005930">
    <property type="term" value="C:axoneme"/>
    <property type="evidence" value="ECO:0007669"/>
    <property type="project" value="UniProtKB-SubCell"/>
</dbReference>
<organism evidence="12 13">
    <name type="scientific">Gonapodya prolifera (strain JEL478)</name>
    <name type="common">Monoblepharis prolifera</name>
    <dbReference type="NCBI Taxonomy" id="1344416"/>
    <lineage>
        <taxon>Eukaryota</taxon>
        <taxon>Fungi</taxon>
        <taxon>Fungi incertae sedis</taxon>
        <taxon>Chytridiomycota</taxon>
        <taxon>Chytridiomycota incertae sedis</taxon>
        <taxon>Monoblepharidomycetes</taxon>
        <taxon>Monoblepharidales</taxon>
        <taxon>Gonapodyaceae</taxon>
        <taxon>Gonapodya</taxon>
    </lineage>
</organism>
<dbReference type="OrthoDB" id="6506078at2759"/>
<dbReference type="STRING" id="1344416.A0A139AQY9"/>
<evidence type="ECO:0000256" key="9">
    <source>
        <dbReference type="ARBA" id="ARBA00023273"/>
    </source>
</evidence>
<keyword evidence="3 11" id="KW-0963">Cytoplasm</keyword>
<comment type="function">
    <text evidence="11">Acts as one of several non-catalytic accessory components of the cytoplasmic dynein complex that are thought to be involved in linking dynein to cargos and to adapter proteins that regulate dynein function. Cytoplasmic dynein acts as a motor for the intracellular retrograde motility of vesicles and organelles along microtubules. May play a role in changing or maintaining the spatial distribution of cytoskeletal structures.</text>
</comment>
<keyword evidence="9" id="KW-0966">Cell projection</keyword>
<evidence type="ECO:0000256" key="3">
    <source>
        <dbReference type="ARBA" id="ARBA00022490"/>
    </source>
</evidence>
<dbReference type="GO" id="GO:0030286">
    <property type="term" value="C:dynein complex"/>
    <property type="evidence" value="ECO:0007669"/>
    <property type="project" value="UniProtKB-KW"/>
</dbReference>
<keyword evidence="8 11" id="KW-0206">Cytoskeleton</keyword>
<dbReference type="EMBL" id="KQ965739">
    <property type="protein sequence ID" value="KXS19148.1"/>
    <property type="molecule type" value="Genomic_DNA"/>
</dbReference>
<accession>A0A139AQY9</accession>
<evidence type="ECO:0000313" key="13">
    <source>
        <dbReference type="Proteomes" id="UP000070544"/>
    </source>
</evidence>
<protein>
    <recommendedName>
        <fullName evidence="11">Dynein light chain</fullName>
    </recommendedName>
</protein>
<evidence type="ECO:0000256" key="8">
    <source>
        <dbReference type="ARBA" id="ARBA00023212"/>
    </source>
</evidence>
<dbReference type="AlphaFoldDB" id="A0A139AQY9"/>
<dbReference type="InterPro" id="IPR037177">
    <property type="entry name" value="DLC_sf"/>
</dbReference>
<sequence length="79" mass="8892">MNEEMRTEAVDLVVTAIERHQGNYEAAAKIVKETMDKKAGTTWHVVIGEGFGYEITHEVKNLLFMYFGGNLGVLVYKQA</sequence>
<dbReference type="Pfam" id="PF01221">
    <property type="entry name" value="Dynein_light"/>
    <property type="match status" value="1"/>
</dbReference>
<evidence type="ECO:0000256" key="10">
    <source>
        <dbReference type="ARBA" id="ARBA00057688"/>
    </source>
</evidence>
<dbReference type="CDD" id="cd21453">
    <property type="entry name" value="DLC-like_DNAL4"/>
    <property type="match status" value="1"/>
</dbReference>
<proteinExistence type="inferred from homology"/>
<evidence type="ECO:0000313" key="12">
    <source>
        <dbReference type="EMBL" id="KXS19148.1"/>
    </source>
</evidence>
<keyword evidence="11" id="KW-0813">Transport</keyword>
<dbReference type="SUPFAM" id="SSF54648">
    <property type="entry name" value="DLC"/>
    <property type="match status" value="1"/>
</dbReference>
<evidence type="ECO:0000256" key="2">
    <source>
        <dbReference type="ARBA" id="ARBA00011655"/>
    </source>
</evidence>
<keyword evidence="6" id="KW-0969">Cilium</keyword>
<dbReference type="FunFam" id="3.30.740.10:FF:000002">
    <property type="entry name" value="Dynein light chain"/>
    <property type="match status" value="1"/>
</dbReference>
<comment type="similarity">
    <text evidence="11">Belongs to the dynein light chain family.</text>
</comment>
<evidence type="ECO:0000256" key="4">
    <source>
        <dbReference type="ARBA" id="ARBA00022701"/>
    </source>
</evidence>
<dbReference type="GO" id="GO:0007017">
    <property type="term" value="P:microtubule-based process"/>
    <property type="evidence" value="ECO:0007669"/>
    <property type="project" value="InterPro"/>
</dbReference>
<comment type="subcellular location">
    <subcellularLocation>
        <location evidence="1">Cytoplasm</location>
        <location evidence="1">Cytoskeleton</location>
        <location evidence="1">Cilium axoneme</location>
    </subcellularLocation>
</comment>
<evidence type="ECO:0000256" key="11">
    <source>
        <dbReference type="RuleBase" id="RU365010"/>
    </source>
</evidence>